<dbReference type="Gene3D" id="3.80.10.10">
    <property type="entry name" value="Ribonuclease Inhibitor"/>
    <property type="match status" value="1"/>
</dbReference>
<dbReference type="InterPro" id="IPR044974">
    <property type="entry name" value="Disease_R_plants"/>
</dbReference>
<dbReference type="PANTHER" id="PTHR11017">
    <property type="entry name" value="LEUCINE-RICH REPEAT-CONTAINING PROTEIN"/>
    <property type="match status" value="1"/>
</dbReference>
<keyword evidence="5" id="KW-1185">Reference proteome</keyword>
<dbReference type="EnsemblPlants" id="Bo3g060080.1">
    <property type="protein sequence ID" value="Bo3g060080.1"/>
    <property type="gene ID" value="Bo3g060080"/>
</dbReference>
<dbReference type="AlphaFoldDB" id="A0A0D3B9U5"/>
<keyword evidence="1" id="KW-0433">Leucine-rich repeat</keyword>
<evidence type="ECO:0000256" key="1">
    <source>
        <dbReference type="ARBA" id="ARBA00022614"/>
    </source>
</evidence>
<dbReference type="Proteomes" id="UP000032141">
    <property type="component" value="Chromosome C3"/>
</dbReference>
<organism evidence="4 5">
    <name type="scientific">Brassica oleracea var. oleracea</name>
    <dbReference type="NCBI Taxonomy" id="109376"/>
    <lineage>
        <taxon>Eukaryota</taxon>
        <taxon>Viridiplantae</taxon>
        <taxon>Streptophyta</taxon>
        <taxon>Embryophyta</taxon>
        <taxon>Tracheophyta</taxon>
        <taxon>Spermatophyta</taxon>
        <taxon>Magnoliopsida</taxon>
        <taxon>eudicotyledons</taxon>
        <taxon>Gunneridae</taxon>
        <taxon>Pentapetalae</taxon>
        <taxon>rosids</taxon>
        <taxon>malvids</taxon>
        <taxon>Brassicales</taxon>
        <taxon>Brassicaceae</taxon>
        <taxon>Brassiceae</taxon>
        <taxon>Brassica</taxon>
    </lineage>
</organism>
<reference evidence="4" key="2">
    <citation type="submission" date="2015-03" db="UniProtKB">
        <authorList>
            <consortium name="EnsemblPlants"/>
        </authorList>
    </citation>
    <scope>IDENTIFICATION</scope>
</reference>
<dbReference type="InterPro" id="IPR011713">
    <property type="entry name" value="Leu-rich_rpt_3"/>
</dbReference>
<protein>
    <submittedName>
        <fullName evidence="4">Uncharacterized protein</fullName>
    </submittedName>
</protein>
<dbReference type="Pfam" id="PF07725">
    <property type="entry name" value="LRR_3"/>
    <property type="match status" value="1"/>
</dbReference>
<dbReference type="Gramene" id="Bo3g060080.1">
    <property type="protein sequence ID" value="Bo3g060080.1"/>
    <property type="gene ID" value="Bo3g060080"/>
</dbReference>
<evidence type="ECO:0000256" key="3">
    <source>
        <dbReference type="SAM" id="MobiDB-lite"/>
    </source>
</evidence>
<keyword evidence="2" id="KW-0677">Repeat</keyword>
<dbReference type="InterPro" id="IPR032675">
    <property type="entry name" value="LRR_dom_sf"/>
</dbReference>
<dbReference type="SUPFAM" id="SSF52058">
    <property type="entry name" value="L domain-like"/>
    <property type="match status" value="1"/>
</dbReference>
<feature type="region of interest" description="Disordered" evidence="3">
    <location>
        <begin position="25"/>
        <end position="51"/>
    </location>
</feature>
<accession>A0A0D3B9U5</accession>
<proteinExistence type="predicted"/>
<reference evidence="4 5" key="1">
    <citation type="journal article" date="2014" name="Genome Biol.">
        <title>Transcriptome and methylome profiling reveals relics of genome dominance in the mesopolyploid Brassica oleracea.</title>
        <authorList>
            <person name="Parkin I.A."/>
            <person name="Koh C."/>
            <person name="Tang H."/>
            <person name="Robinson S.J."/>
            <person name="Kagale S."/>
            <person name="Clarke W.E."/>
            <person name="Town C.D."/>
            <person name="Nixon J."/>
            <person name="Krishnakumar V."/>
            <person name="Bidwell S.L."/>
            <person name="Denoeud F."/>
            <person name="Belcram H."/>
            <person name="Links M.G."/>
            <person name="Just J."/>
            <person name="Clarke C."/>
            <person name="Bender T."/>
            <person name="Huebert T."/>
            <person name="Mason A.S."/>
            <person name="Pires J.C."/>
            <person name="Barker G."/>
            <person name="Moore J."/>
            <person name="Walley P.G."/>
            <person name="Manoli S."/>
            <person name="Batley J."/>
            <person name="Edwards D."/>
            <person name="Nelson M.N."/>
            <person name="Wang X."/>
            <person name="Paterson A.H."/>
            <person name="King G."/>
            <person name="Bancroft I."/>
            <person name="Chalhoub B."/>
            <person name="Sharpe A.G."/>
        </authorList>
    </citation>
    <scope>NUCLEOTIDE SEQUENCE</scope>
    <source>
        <strain evidence="4 5">cv. TO1000</strain>
    </source>
</reference>
<name>A0A0D3B9U5_BRAOL</name>
<dbReference type="HOGENOM" id="CLU_1091278_0_0_1"/>
<dbReference type="GO" id="GO:0006952">
    <property type="term" value="P:defense response"/>
    <property type="evidence" value="ECO:0007669"/>
    <property type="project" value="InterPro"/>
</dbReference>
<dbReference type="PANTHER" id="PTHR11017:SF230">
    <property type="entry name" value="ADP-RIBOSYL CYCLASE_CYCLIC ADP-RIBOSE HYDROLASE"/>
    <property type="match status" value="1"/>
</dbReference>
<evidence type="ECO:0000313" key="4">
    <source>
        <dbReference type="EnsemblPlants" id="Bo3g060080.1"/>
    </source>
</evidence>
<evidence type="ECO:0000313" key="5">
    <source>
        <dbReference type="Proteomes" id="UP000032141"/>
    </source>
</evidence>
<sequence>MEGSEYIPIFQSATNVAGVLAAVEPPEKGRRRRSLQPGSGEEPGGLKSKVRYCPTVSPRKGKILKKGGEKVSGFCQKGVKPGRKATGNVLGMWLSTGKAIHISKSAFQGMNNLQFLSFAPNTLRTPDGLYCLPGKLILLHWDDCPLRFWPSKFSGKFLVELFMPHSELEMLWEGTKPLPCLKVLDLSSSGNLKILPDLSKATSLEELSLMNCKNLLELTIYSPSQFRFLNDQFDKKTTSTFILQIQSLYLVVKCI</sequence>
<evidence type="ECO:0000256" key="2">
    <source>
        <dbReference type="ARBA" id="ARBA00022737"/>
    </source>
</evidence>